<feature type="region of interest" description="Disordered" evidence="1">
    <location>
        <begin position="226"/>
        <end position="341"/>
    </location>
</feature>
<feature type="compositionally biased region" description="Basic and acidic residues" evidence="1">
    <location>
        <begin position="253"/>
        <end position="273"/>
    </location>
</feature>
<protein>
    <submittedName>
        <fullName evidence="2">Uncharacterized protein</fullName>
    </submittedName>
</protein>
<feature type="compositionally biased region" description="Basic and acidic residues" evidence="1">
    <location>
        <begin position="405"/>
        <end position="415"/>
    </location>
</feature>
<dbReference type="OrthoDB" id="6120423at2759"/>
<dbReference type="EMBL" id="NEDP02003225">
    <property type="protein sequence ID" value="OWF49175.1"/>
    <property type="molecule type" value="Genomic_DNA"/>
</dbReference>
<evidence type="ECO:0000313" key="2">
    <source>
        <dbReference type="EMBL" id="OWF49175.1"/>
    </source>
</evidence>
<feature type="compositionally biased region" description="Basic residues" evidence="1">
    <location>
        <begin position="236"/>
        <end position="252"/>
    </location>
</feature>
<feature type="region of interest" description="Disordered" evidence="1">
    <location>
        <begin position="405"/>
        <end position="446"/>
    </location>
</feature>
<proteinExistence type="predicted"/>
<accession>A0A210QK92</accession>
<evidence type="ECO:0000256" key="1">
    <source>
        <dbReference type="SAM" id="MobiDB-lite"/>
    </source>
</evidence>
<feature type="compositionally biased region" description="Basic and acidic residues" evidence="1">
    <location>
        <begin position="428"/>
        <end position="441"/>
    </location>
</feature>
<dbReference type="AlphaFoldDB" id="A0A210QK92"/>
<name>A0A210QK92_MIZYE</name>
<gene>
    <name evidence="2" type="ORF">KP79_PYT23945</name>
</gene>
<evidence type="ECO:0000313" key="3">
    <source>
        <dbReference type="Proteomes" id="UP000242188"/>
    </source>
</evidence>
<sequence length="648" mass="74209">MAVSVSLNLRDIRKTQSRLKCLIQVQEVKDVQQFPLRRRPLPPGFCYVCSRLDPNARHKNPNGYLFAKGFFAHCEHMQPPRPPYPTFIEDDKDVDIPLIPPEYITNRSPGQPPPYPNVNLSVSVTIKNKNSPSPDQKYSKKYFDTAVLNGVDDNDYDNDDDRYRLPPMFDKEVQENGKHILHVSDKSFAEAGSYAEEEHTILSDDDFKVPHLPSLSKTKNITSNFDEYRNDQASRSPRRSIKMRNSLKKKRNRREDEKSGKSHPEKDEMQRHDDEDDEDEEGVLKYNHRDEFSSLPNEGLEMAPSRDNSKLNTGALDVSSSSLKEVSFGDRRKSNQENPPSMIIQKIGSAELWCECTNLDHSTLKCDECAAVGGHENWCTYARSATRNGKCPKCGRHVRKTKTLSSHDLKTDIKRKQSLTRRLSKGTTKSDDSDVTRKRPFSDTPLTAGKAAGLHVRFEDDKEGSHAEKHADSIRSKTVTDEDYKKYDKAYQDFVYNREGWTEHSDYSDDEDFEDYLPKVHPRVDPNIHRDAYYRAIAARSLEKLKKMNEVDEKFAADRISKPHVFSYFKLRPHQKNALPGGPDNIGIMPSESANVRPRKAMKHIFGKIKVDDFYPGGKRNKAQVSVSKEKNEQTMPINKWTRGGING</sequence>
<reference evidence="2 3" key="1">
    <citation type="journal article" date="2017" name="Nat. Ecol. Evol.">
        <title>Scallop genome provides insights into evolution of bilaterian karyotype and development.</title>
        <authorList>
            <person name="Wang S."/>
            <person name="Zhang J."/>
            <person name="Jiao W."/>
            <person name="Li J."/>
            <person name="Xun X."/>
            <person name="Sun Y."/>
            <person name="Guo X."/>
            <person name="Huan P."/>
            <person name="Dong B."/>
            <person name="Zhang L."/>
            <person name="Hu X."/>
            <person name="Sun X."/>
            <person name="Wang J."/>
            <person name="Zhao C."/>
            <person name="Wang Y."/>
            <person name="Wang D."/>
            <person name="Huang X."/>
            <person name="Wang R."/>
            <person name="Lv J."/>
            <person name="Li Y."/>
            <person name="Zhang Z."/>
            <person name="Liu B."/>
            <person name="Lu W."/>
            <person name="Hui Y."/>
            <person name="Liang J."/>
            <person name="Zhou Z."/>
            <person name="Hou R."/>
            <person name="Li X."/>
            <person name="Liu Y."/>
            <person name="Li H."/>
            <person name="Ning X."/>
            <person name="Lin Y."/>
            <person name="Zhao L."/>
            <person name="Xing Q."/>
            <person name="Dou J."/>
            <person name="Li Y."/>
            <person name="Mao J."/>
            <person name="Guo H."/>
            <person name="Dou H."/>
            <person name="Li T."/>
            <person name="Mu C."/>
            <person name="Jiang W."/>
            <person name="Fu Q."/>
            <person name="Fu X."/>
            <person name="Miao Y."/>
            <person name="Liu J."/>
            <person name="Yu Q."/>
            <person name="Li R."/>
            <person name="Liao H."/>
            <person name="Li X."/>
            <person name="Kong Y."/>
            <person name="Jiang Z."/>
            <person name="Chourrout D."/>
            <person name="Li R."/>
            <person name="Bao Z."/>
        </authorList>
    </citation>
    <scope>NUCLEOTIDE SEQUENCE [LARGE SCALE GENOMIC DNA]</scope>
    <source>
        <strain evidence="2 3">PY_sf001</strain>
    </source>
</reference>
<dbReference type="Proteomes" id="UP000242188">
    <property type="component" value="Unassembled WGS sequence"/>
</dbReference>
<keyword evidence="3" id="KW-1185">Reference proteome</keyword>
<comment type="caution">
    <text evidence="2">The sequence shown here is derived from an EMBL/GenBank/DDBJ whole genome shotgun (WGS) entry which is preliminary data.</text>
</comment>
<organism evidence="2 3">
    <name type="scientific">Mizuhopecten yessoensis</name>
    <name type="common">Japanese scallop</name>
    <name type="synonym">Patinopecten yessoensis</name>
    <dbReference type="NCBI Taxonomy" id="6573"/>
    <lineage>
        <taxon>Eukaryota</taxon>
        <taxon>Metazoa</taxon>
        <taxon>Spiralia</taxon>
        <taxon>Lophotrochozoa</taxon>
        <taxon>Mollusca</taxon>
        <taxon>Bivalvia</taxon>
        <taxon>Autobranchia</taxon>
        <taxon>Pteriomorphia</taxon>
        <taxon>Pectinida</taxon>
        <taxon>Pectinoidea</taxon>
        <taxon>Pectinidae</taxon>
        <taxon>Mizuhopecten</taxon>
    </lineage>
</organism>